<name>A0A5P8E4D0_9BACT</name>
<dbReference type="KEGG" id="alq:C7Y71_001250"/>
<dbReference type="PANTHER" id="PTHR30448">
    <property type="entry name" value="RNASE ADAPTER PROTEIN RAPZ"/>
    <property type="match status" value="1"/>
</dbReference>
<evidence type="ECO:0000259" key="2">
    <source>
        <dbReference type="Pfam" id="PF22740"/>
    </source>
</evidence>
<dbReference type="InterPro" id="IPR011009">
    <property type="entry name" value="Kinase-like_dom_sf"/>
</dbReference>
<dbReference type="RefSeq" id="WP_111897864.1">
    <property type="nucleotide sequence ID" value="NZ_CP033459.1"/>
</dbReference>
<dbReference type="GO" id="GO:0005524">
    <property type="term" value="F:ATP binding"/>
    <property type="evidence" value="ECO:0007669"/>
    <property type="project" value="InterPro"/>
</dbReference>
<dbReference type="InterPro" id="IPR005337">
    <property type="entry name" value="RapZ-like"/>
</dbReference>
<dbReference type="PANTHER" id="PTHR30448:SF0">
    <property type="entry name" value="RNASE ADAPTER PROTEIN RAPZ"/>
    <property type="match status" value="1"/>
</dbReference>
<accession>A0A5P8E4D0</accession>
<dbReference type="InterPro" id="IPR053931">
    <property type="entry name" value="RapZ_C"/>
</dbReference>
<proteinExistence type="predicted"/>
<dbReference type="OrthoDB" id="9784461at2"/>
<dbReference type="InterPro" id="IPR002575">
    <property type="entry name" value="Aminoglycoside_PTrfase"/>
</dbReference>
<dbReference type="SUPFAM" id="SSF56112">
    <property type="entry name" value="Protein kinase-like (PK-like)"/>
    <property type="match status" value="1"/>
</dbReference>
<evidence type="ECO:0000313" key="3">
    <source>
        <dbReference type="EMBL" id="QFQ11760.1"/>
    </source>
</evidence>
<dbReference type="Gene3D" id="3.30.200.20">
    <property type="entry name" value="Phosphorylase Kinase, domain 1"/>
    <property type="match status" value="1"/>
</dbReference>
<organism evidence="3 4">
    <name type="scientific">Pseudoprevotella muciniphila</name>
    <dbReference type="NCBI Taxonomy" id="2133944"/>
    <lineage>
        <taxon>Bacteria</taxon>
        <taxon>Pseudomonadati</taxon>
        <taxon>Bacteroidota</taxon>
        <taxon>Bacteroidia</taxon>
        <taxon>Bacteroidales</taxon>
        <taxon>Prevotellaceae</taxon>
        <taxon>Pseudoprevotella</taxon>
    </lineage>
</organism>
<dbReference type="Pfam" id="PF22740">
    <property type="entry name" value="PapZ_C"/>
    <property type="match status" value="1"/>
</dbReference>
<gene>
    <name evidence="3" type="ORF">C7Y71_001250</name>
</gene>
<feature type="domain" description="RapZ C-terminal" evidence="2">
    <location>
        <begin position="363"/>
        <end position="486"/>
    </location>
</feature>
<reference evidence="3 4" key="1">
    <citation type="submission" date="2018-11" db="EMBL/GenBank/DDBJ databases">
        <authorList>
            <person name="Na S.W."/>
            <person name="Baik M."/>
        </authorList>
    </citation>
    <scope>NUCLEOTIDE SEQUENCE [LARGE SCALE GENOMIC DNA]</scope>
    <source>
        <strain evidence="3 4">E39</strain>
    </source>
</reference>
<dbReference type="AlphaFoldDB" id="A0A5P8E4D0"/>
<dbReference type="GO" id="GO:0016740">
    <property type="term" value="F:transferase activity"/>
    <property type="evidence" value="ECO:0007669"/>
    <property type="project" value="UniProtKB-KW"/>
</dbReference>
<protein>
    <submittedName>
        <fullName evidence="3">Phosphotransferase</fullName>
    </submittedName>
</protein>
<keyword evidence="4" id="KW-1185">Reference proteome</keyword>
<dbReference type="Proteomes" id="UP000249375">
    <property type="component" value="Chromosome"/>
</dbReference>
<keyword evidence="3" id="KW-0808">Transferase</keyword>
<dbReference type="Pfam" id="PF01636">
    <property type="entry name" value="APH"/>
    <property type="match status" value="1"/>
</dbReference>
<dbReference type="Gene3D" id="3.90.1200.10">
    <property type="match status" value="1"/>
</dbReference>
<feature type="domain" description="Aminoglycoside phosphotransferase" evidence="1">
    <location>
        <begin position="19"/>
        <end position="253"/>
    </location>
</feature>
<evidence type="ECO:0000313" key="4">
    <source>
        <dbReference type="Proteomes" id="UP000249375"/>
    </source>
</evidence>
<evidence type="ECO:0000259" key="1">
    <source>
        <dbReference type="Pfam" id="PF01636"/>
    </source>
</evidence>
<sequence>MKRLIQLYNDWKGADPKHISPLPKAGSNRKYYRLYDDMGKSTIGVVGTSWDENHSFIYLSRHLSAKGLPAPQILAVSEDENCYIQEDLGHTSLYDLLKNARENGFHYTEEDCAEIEKTVRLLPHIQIENHKDLDYSQCLTPRQFDATSIKFDLNYFKYCFLKPSDLHFDEIALEADFETFSQHLSKTMPQHFLYRDFQARNVMMKDGKPYLIDYQGGRKGPLQYDLVCFLWQASSRYPRQLKERMIDAYLDELGKLIPTDKDIFKKTLKKFVLFRTLQVLGAYGLRGYFEHKQYFLDSIPAAIDNLDECLKEGASAEYPCLYDTLQRLVALEKSQRKETTQKSAEKQPLAKELLAHQTENPLVVRIFSFSYKKGIPEDSSGNGGGYVFDCRSTHNPGRYEPYKSITGLDEPVIKFLEDDGEILDFLKSVYPLADHHVECFMKRGFTNLMFSFGCTGGQHRSVYCAQHLAEHLHDKYGIEIRLCHREQGINSVLPQNHTRVFTNENLENT</sequence>
<dbReference type="EMBL" id="CP033459">
    <property type="protein sequence ID" value="QFQ11760.1"/>
    <property type="molecule type" value="Genomic_DNA"/>
</dbReference>